<comment type="caution">
    <text evidence="1">The sequence shown here is derived from an EMBL/GenBank/DDBJ whole genome shotgun (WGS) entry which is preliminary data.</text>
</comment>
<dbReference type="EMBL" id="JBANDL010000002">
    <property type="protein sequence ID" value="MEI2453120.1"/>
    <property type="molecule type" value="Genomic_DNA"/>
</dbReference>
<dbReference type="Proteomes" id="UP001387215">
    <property type="component" value="Unassembled WGS sequence"/>
</dbReference>
<protein>
    <submittedName>
        <fullName evidence="1">Uncharacterized protein</fullName>
    </submittedName>
</protein>
<evidence type="ECO:0000313" key="2">
    <source>
        <dbReference type="Proteomes" id="UP001387215"/>
    </source>
</evidence>
<name>A0ABU8CWH7_9GAMM</name>
<dbReference type="RefSeq" id="WP_336130542.1">
    <property type="nucleotide sequence ID" value="NZ_JBANDL010000002.1"/>
</dbReference>
<gene>
    <name evidence="1" type="ORF">V2J18_00355</name>
</gene>
<reference evidence="1 2" key="1">
    <citation type="submission" date="2024-02" db="EMBL/GenBank/DDBJ databases">
        <title>Lysobacter Genome Sequencing and Mining.</title>
        <authorList>
            <person name="Bierman J."/>
            <person name="Walker M.C."/>
        </authorList>
    </citation>
    <scope>NUCLEOTIDE SEQUENCE [LARGE SCALE GENOMIC DNA]</scope>
    <source>
        <strain evidence="1 2">PB6250</strain>
    </source>
</reference>
<evidence type="ECO:0000313" key="1">
    <source>
        <dbReference type="EMBL" id="MEI2453120.1"/>
    </source>
</evidence>
<organism evidence="1 2">
    <name type="scientific">Lysobacter firmicutimachus</name>
    <dbReference type="NCBI Taxonomy" id="1792846"/>
    <lineage>
        <taxon>Bacteria</taxon>
        <taxon>Pseudomonadati</taxon>
        <taxon>Pseudomonadota</taxon>
        <taxon>Gammaproteobacteria</taxon>
        <taxon>Lysobacterales</taxon>
        <taxon>Lysobacteraceae</taxon>
        <taxon>Lysobacter</taxon>
    </lineage>
</organism>
<accession>A0ABU8CWH7</accession>
<keyword evidence="2" id="KW-1185">Reference proteome</keyword>
<sequence length="151" mass="16494">MRNTKRNQPRRVSRAPGLHDALEAKLLKICADIGWICGWRKDRLAPAPPARQSSRKRVMLGRALAAEARGQKGEMFHLVEATSVSGGRTAYAQTEPAAETDGLADFAIELHDELARLDGMGISSGTLVGVLGEGRGHSLDRQLREPRRSML</sequence>
<proteinExistence type="predicted"/>